<dbReference type="Proteomes" id="UP000494122">
    <property type="component" value="Unassembled WGS sequence"/>
</dbReference>
<evidence type="ECO:0000313" key="2">
    <source>
        <dbReference type="Proteomes" id="UP000494122"/>
    </source>
</evidence>
<protein>
    <recommendedName>
        <fullName evidence="3">HEAT repeat domain-containing protein</fullName>
    </recommendedName>
</protein>
<sequence length="1115" mass="121873">MAPCPPYDCLPMTMTPPRKEHRPSTRRILAEVALLGHDQRYGRMVALGRESIADAQLAEDLKSLAQSEIHYERLLALMSASGSRATDLIVTLLADPSPMLVLRAARLAARVVPDEILVRLMPDMTKPCRRELARQLWRAGRGQVNDAVYPTLEGAARRHLLPWTTDAFIGASLDAEQVALLEAPQWAALAQRLPGLVRDRLAHELEQSGNPSYALRVAIRAALYRMLRSDRAAGLSLLRVAVARIPVQDLPLARYASFFPTQIAAIVEDLGGRQRVPFTLQTLRRLEASALCKLLSVDALPDLRAVFQQLHANQRDALYRQGGEAWREDSGALPFEFVRELSSAARQAEARRAFSSPRLAAEPLVRLPYLSCLPFQEAQALAQPFLSQPDGELRAQAVAAVAGTGRYEASSLAAILDFCRARENEQDPVRLAMLTALAALPPSRWEAGHLPGFTALIDAALRARDCSHQTMLAAMQWLMSIITPHTAFVVAALPGLVERMGGMGNLRQGHWESRMSDGELRRIAPHLMGLLETWIRRDRAQVALQLVFGFGCRAKAVDLFVDMISDLARDKRGHVARSGLDALVRLGLRKRAAELIPQLLGADPSWIQVSAVSLHLHRRRQDLLTPFLTARVYKGRFPSGKAAFLPAYEDGFFRWTAAQQQCYAAELLDILTSTQRNAWELYGCVQRYAAMPSIDLAPLVDLARLDTPDQALRDKALEALGRADAGRGVAALIQALDDARARVAIYALRRSLMNLRPAQVLELLDRAPRSKITVAKEIVRLAGDLRTDGAFAFLARIEAEPKLHQDVAIALARAYWNFLDRPEVWPRLHAAARSGPPPLARATIRIPPTGLSPDGQRALSQHLALLLGHSDAQIRKETLERLIAMPPGQGAPALYQALAARLGDVDVSLVELAAGALLGIYAGSLPRELADSFAGLTRAHALAAVVAAYRQQRQRGQLELAASADMLAAALLARRWHPGLALRLAFSVLRPEAALALARQSAASDLLHPGVVGDILDALADTVADARLDQLTQVEAWLGAEGNAGMRRIGLGLLCAMSARTGWTPEMRQRLDLYRHDKDGWVSDAADLVTYPDAFSPRGGAICAGGSPQARYTSA</sequence>
<reference evidence="1 2" key="1">
    <citation type="submission" date="2020-04" db="EMBL/GenBank/DDBJ databases">
        <authorList>
            <person name="De Canck E."/>
        </authorList>
    </citation>
    <scope>NUCLEOTIDE SEQUENCE [LARGE SCALE GENOMIC DNA]</scope>
    <source>
        <strain evidence="1 2">LMG 3328</strain>
    </source>
</reference>
<evidence type="ECO:0008006" key="3">
    <source>
        <dbReference type="Google" id="ProtNLM"/>
    </source>
</evidence>
<dbReference type="AlphaFoldDB" id="A0A6S7CVN8"/>
<proteinExistence type="predicted"/>
<dbReference type="EMBL" id="CADILE010000006">
    <property type="protein sequence ID" value="CAB3864318.1"/>
    <property type="molecule type" value="Genomic_DNA"/>
</dbReference>
<evidence type="ECO:0000313" key="1">
    <source>
        <dbReference type="EMBL" id="CAB3864318.1"/>
    </source>
</evidence>
<dbReference type="InterPro" id="IPR016024">
    <property type="entry name" value="ARM-type_fold"/>
</dbReference>
<organism evidence="1 2">
    <name type="scientific">Achromobacter ruhlandii</name>
    <dbReference type="NCBI Taxonomy" id="72557"/>
    <lineage>
        <taxon>Bacteria</taxon>
        <taxon>Pseudomonadati</taxon>
        <taxon>Pseudomonadota</taxon>
        <taxon>Betaproteobacteria</taxon>
        <taxon>Burkholderiales</taxon>
        <taxon>Alcaligenaceae</taxon>
        <taxon>Achromobacter</taxon>
    </lineage>
</organism>
<gene>
    <name evidence="1" type="ORF">LMG3328_02446</name>
</gene>
<name>A0A6S7CVN8_9BURK</name>
<dbReference type="SUPFAM" id="SSF48371">
    <property type="entry name" value="ARM repeat"/>
    <property type="match status" value="1"/>
</dbReference>
<accession>A0A6S7CVN8</accession>